<comment type="caution">
    <text evidence="1">The sequence shown here is derived from an EMBL/GenBank/DDBJ whole genome shotgun (WGS) entry which is preliminary data.</text>
</comment>
<proteinExistence type="predicted"/>
<evidence type="ECO:0000313" key="1">
    <source>
        <dbReference type="EMBL" id="TLF44580.1"/>
    </source>
</evidence>
<protein>
    <submittedName>
        <fullName evidence="1">Uncharacterized protein</fullName>
    </submittedName>
</protein>
<keyword evidence="2" id="KW-1185">Reference proteome</keyword>
<organism evidence="1 2">
    <name type="scientific">Maribacter aurantiacus</name>
    <dbReference type="NCBI Taxonomy" id="1882343"/>
    <lineage>
        <taxon>Bacteria</taxon>
        <taxon>Pseudomonadati</taxon>
        <taxon>Bacteroidota</taxon>
        <taxon>Flavobacteriia</taxon>
        <taxon>Flavobacteriales</taxon>
        <taxon>Flavobacteriaceae</taxon>
        <taxon>Maribacter</taxon>
    </lineage>
</organism>
<reference evidence="1 2" key="1">
    <citation type="journal article" date="2017" name="Int. J. Syst. Evol. Microbiol.">
        <title>Maripseudobacter aurantiacus gen. nov., sp. nov., a novel member of the family Flavobacteriaceae isolated from a sedimentation basin.</title>
        <authorList>
            <person name="Chen C."/>
            <person name="Su Y."/>
            <person name="Tao T."/>
            <person name="Fu G."/>
            <person name="Zhang C."/>
            <person name="Sun C."/>
            <person name="Zhang X."/>
            <person name="Wu M."/>
        </authorList>
    </citation>
    <scope>NUCLEOTIDE SEQUENCE [LARGE SCALE GENOMIC DNA]</scope>
    <source>
        <strain evidence="2">CDA4</strain>
    </source>
</reference>
<sequence>MELHTHKRLNILFKNPFRTLLQVKTGRIVKQIKDMPDNLFSSQSVDYIVNDLFDDYKIGDLPIIFWEKGTTKISNVKLTSQDLPSSFDRGFNGTIERKKIDFFIPISDGRHDIMVYRGDKIDYNKPFAGGMSYSTKSFNPVGVPYVIDGNKLQFTYIDLWQNPEKTNETFFDDKKIFNEFYLELKTTIEEYNFNLPNVLRSLVNQRIEKLKRDQEYESKLVFPIVSDPNLTDFFIPKKVLKSKKIQPKPKKITPNTPTYEWYITEDDFTHILKILHDCGKMWEKYPRLYIGRDEETLRDQLLFVLVPNIIAVVAGEAYNKKGKTDISIKHENTNLFIGECKIWKGPKTLIETINQILKYLTWRDSKSAVLNFVPNEDFSNVLDSAEKTILQHPNYIGKNKEYEKGWSNYSFRLSEKSDVIITIAFQFIHTPELYSKE</sequence>
<name>A0A5R8M522_9FLAO</name>
<accession>A0A5R8M522</accession>
<dbReference type="RefSeq" id="WP_138258308.1">
    <property type="nucleotide sequence ID" value="NZ_VBUK01000005.1"/>
</dbReference>
<dbReference type="EMBL" id="VBUK01000005">
    <property type="protein sequence ID" value="TLF44580.1"/>
    <property type="molecule type" value="Genomic_DNA"/>
</dbReference>
<dbReference type="OrthoDB" id="5447244at2"/>
<gene>
    <name evidence="1" type="ORF">FEK29_10060</name>
</gene>
<dbReference type="AlphaFoldDB" id="A0A5R8M522"/>
<evidence type="ECO:0000313" key="2">
    <source>
        <dbReference type="Proteomes" id="UP000308382"/>
    </source>
</evidence>
<dbReference type="Proteomes" id="UP000308382">
    <property type="component" value="Unassembled WGS sequence"/>
</dbReference>